<dbReference type="EMBL" id="ADNY01000066">
    <property type="protein sequence ID" value="EFG54804.1"/>
    <property type="molecule type" value="Genomic_DNA"/>
</dbReference>
<keyword evidence="1" id="KW-1133">Transmembrane helix</keyword>
<dbReference type="STRING" id="83683.B1745_05215"/>
<proteinExistence type="predicted"/>
<keyword evidence="1" id="KW-0472">Membrane</keyword>
<reference evidence="2 3" key="1">
    <citation type="submission" date="2010-04" db="EMBL/GenBank/DDBJ databases">
        <authorList>
            <person name="Muzny D."/>
            <person name="Qin X."/>
            <person name="Deng J."/>
            <person name="Jiang H."/>
            <person name="Liu Y."/>
            <person name="Qu J."/>
            <person name="Song X.-Z."/>
            <person name="Zhang L."/>
            <person name="Thornton R."/>
            <person name="Coyle M."/>
            <person name="Francisco L."/>
            <person name="Jackson L."/>
            <person name="Javaid M."/>
            <person name="Korchina V."/>
            <person name="Kovar C."/>
            <person name="Mata R."/>
            <person name="Mathew T."/>
            <person name="Ngo R."/>
            <person name="Nguyen L."/>
            <person name="Nguyen N."/>
            <person name="Okwuonu G."/>
            <person name="Ongeri F."/>
            <person name="Pham C."/>
            <person name="Simmons D."/>
            <person name="Wilczek-Boney K."/>
            <person name="Hale W."/>
            <person name="Jakkamsetti A."/>
            <person name="Pham P."/>
            <person name="Ruth R."/>
            <person name="San Lucas F."/>
            <person name="Warren J."/>
            <person name="Zhang J."/>
            <person name="Zhao Z."/>
            <person name="Zhou C."/>
            <person name="Zhu D."/>
            <person name="Lee S."/>
            <person name="Bess C."/>
            <person name="Blankenburg K."/>
            <person name="Forbes L."/>
            <person name="Fu Q."/>
            <person name="Gubbala S."/>
            <person name="Hirani K."/>
            <person name="Jayaseelan J.C."/>
            <person name="Lara F."/>
            <person name="Munidasa M."/>
            <person name="Palculict T."/>
            <person name="Patil S."/>
            <person name="Pu L.-L."/>
            <person name="Saada N."/>
            <person name="Tang L."/>
            <person name="Weissenberger G."/>
            <person name="Zhu Y."/>
            <person name="Hemphill L."/>
            <person name="Shang Y."/>
            <person name="Youmans B."/>
            <person name="Ayvaz T."/>
            <person name="Ross M."/>
            <person name="Santibanez J."/>
            <person name="Aqrawi P."/>
            <person name="Gross S."/>
            <person name="Joshi V."/>
            <person name="Fowler G."/>
            <person name="Nazareth L."/>
            <person name="Reid J."/>
            <person name="Worley K."/>
            <person name="Petrosino J."/>
            <person name="Highlander S."/>
            <person name="Gibbs R."/>
        </authorList>
    </citation>
    <scope>NUCLEOTIDE SEQUENCE [LARGE SCALE GENOMIC DNA]</scope>
    <source>
        <strain evidence="2 3">DSM 11664</strain>
    </source>
</reference>
<accession>D4YVK8</accession>
<name>D4YVK8_9LACO</name>
<evidence type="ECO:0000313" key="3">
    <source>
        <dbReference type="Proteomes" id="UP000004069"/>
    </source>
</evidence>
<keyword evidence="1" id="KW-0812">Transmembrane</keyword>
<feature type="transmembrane region" description="Helical" evidence="1">
    <location>
        <begin position="50"/>
        <end position="70"/>
    </location>
</feature>
<dbReference type="Proteomes" id="UP000004069">
    <property type="component" value="Unassembled WGS sequence"/>
</dbReference>
<dbReference type="Pfam" id="PF09819">
    <property type="entry name" value="ABC_cobalt"/>
    <property type="match status" value="1"/>
</dbReference>
<keyword evidence="3" id="KW-1185">Reference proteome</keyword>
<gene>
    <name evidence="2" type="ORF">HMPREF0493_1569</name>
</gene>
<dbReference type="AlphaFoldDB" id="D4YVK8"/>
<evidence type="ECO:0000256" key="1">
    <source>
        <dbReference type="SAM" id="Phobius"/>
    </source>
</evidence>
<feature type="transmembrane region" description="Helical" evidence="1">
    <location>
        <begin position="12"/>
        <end position="30"/>
    </location>
</feature>
<evidence type="ECO:0000313" key="2">
    <source>
        <dbReference type="EMBL" id="EFG54804.1"/>
    </source>
</evidence>
<organism evidence="2 3">
    <name type="scientific">Lactobacillus amylolyticus DSM 11664</name>
    <dbReference type="NCBI Taxonomy" id="585524"/>
    <lineage>
        <taxon>Bacteria</taxon>
        <taxon>Bacillati</taxon>
        <taxon>Bacillota</taxon>
        <taxon>Bacilli</taxon>
        <taxon>Lactobacillales</taxon>
        <taxon>Lactobacillaceae</taxon>
        <taxon>Lactobacillus</taxon>
    </lineage>
</organism>
<dbReference type="eggNOG" id="COG4721">
    <property type="taxonomic scope" value="Bacteria"/>
</dbReference>
<dbReference type="PATRIC" id="fig|585524.9.peg.648"/>
<protein>
    <submittedName>
        <fullName evidence="2">Uncharacterized protein</fullName>
    </submittedName>
</protein>
<comment type="caution">
    <text evidence="2">The sequence shown here is derived from an EMBL/GenBank/DDBJ whole genome shotgun (WGS) entry which is preliminary data.</text>
</comment>
<sequence>MFKRSSKWDVKAVILVALIGIIMGVVYTYGFNNLYNLSKLALLPTGYAPVMDMIFSGLWFMAAPLAMYFVPTAGSGTIGEVLASIVEMAIGGQWGALTVLEGLIQGAANEIGFFLRKSVISTFHGQAS</sequence>
<dbReference type="InterPro" id="IPR017195">
    <property type="entry name" value="ABC_thiamin-permease_prd"/>
</dbReference>